<dbReference type="Gene3D" id="3.40.50.2300">
    <property type="match status" value="2"/>
</dbReference>
<dbReference type="Pfam" id="PF00512">
    <property type="entry name" value="HisKA"/>
    <property type="match status" value="1"/>
</dbReference>
<dbReference type="SMART" id="SM00448">
    <property type="entry name" value="REC"/>
    <property type="match status" value="2"/>
</dbReference>
<evidence type="ECO:0000256" key="3">
    <source>
        <dbReference type="ARBA" id="ARBA00022553"/>
    </source>
</evidence>
<feature type="domain" description="Response regulatory" evidence="7">
    <location>
        <begin position="423"/>
        <end position="544"/>
    </location>
</feature>
<dbReference type="InterPro" id="IPR001789">
    <property type="entry name" value="Sig_transdc_resp-reg_receiver"/>
</dbReference>
<dbReference type="Pfam" id="PF00072">
    <property type="entry name" value="Response_reg"/>
    <property type="match status" value="2"/>
</dbReference>
<keyword evidence="4" id="KW-0902">Two-component regulatory system</keyword>
<dbReference type="PANTHER" id="PTHR45339:SF1">
    <property type="entry name" value="HYBRID SIGNAL TRANSDUCTION HISTIDINE KINASE J"/>
    <property type="match status" value="1"/>
</dbReference>
<dbReference type="CDD" id="cd17546">
    <property type="entry name" value="REC_hyHK_CKI1_RcsC-like"/>
    <property type="match status" value="1"/>
</dbReference>
<dbReference type="InterPro" id="IPR003594">
    <property type="entry name" value="HATPase_dom"/>
</dbReference>
<accession>A0A6M0JTP5</accession>
<dbReference type="SUPFAM" id="SSF47384">
    <property type="entry name" value="Homodimeric domain of signal transducing histidine kinase"/>
    <property type="match status" value="1"/>
</dbReference>
<dbReference type="SUPFAM" id="SSF52172">
    <property type="entry name" value="CheY-like"/>
    <property type="match status" value="2"/>
</dbReference>
<dbReference type="InterPro" id="IPR005467">
    <property type="entry name" value="His_kinase_dom"/>
</dbReference>
<evidence type="ECO:0000313" key="9">
    <source>
        <dbReference type="Proteomes" id="UP000483379"/>
    </source>
</evidence>
<dbReference type="CDD" id="cd00156">
    <property type="entry name" value="REC"/>
    <property type="match status" value="1"/>
</dbReference>
<feature type="modified residue" description="4-aspartylphosphate" evidence="5">
    <location>
        <position position="477"/>
    </location>
</feature>
<reference evidence="8 9" key="1">
    <citation type="submission" date="2020-02" db="EMBL/GenBank/DDBJ databases">
        <title>Genome sequences of Thiorhodococcus mannitoliphagus and Thiorhodococcus minor, purple sulfur photosynthetic bacteria in the gammaproteobacterial family, Chromatiaceae.</title>
        <authorList>
            <person name="Aviles F.A."/>
            <person name="Meyer T.E."/>
            <person name="Kyndt J.A."/>
        </authorList>
    </citation>
    <scope>NUCLEOTIDE SEQUENCE [LARGE SCALE GENOMIC DNA]</scope>
    <source>
        <strain evidence="8 9">DSM 11518</strain>
    </source>
</reference>
<dbReference type="InterPro" id="IPR004358">
    <property type="entry name" value="Sig_transdc_His_kin-like_C"/>
</dbReference>
<protein>
    <recommendedName>
        <fullName evidence="2">histidine kinase</fullName>
        <ecNumber evidence="2">2.7.13.3</ecNumber>
    </recommendedName>
</protein>
<sequence>MTLATDTDLLLKLSFAIGSSMDPEAMLDGFLDRLRDLLAGQGGAVLQLHPPKAADDDLTPVARMSPEDLPRHPAYSAFWEEWHPAALDRALAERPPGLPVVSLTGDWVTHAFRLPDFGVLLFIRDADTGALSTQAQHALAPLWPKLANAAHACLLESMLSLEKQRLQLATESASLAKSRFIASMTHEIRTPLNGILGLTQLAADSGLDPMQRDYMELIRRSADTLLDLLNDILDLAKIDAEQMQIDEIPFNLPVMLSETLKPFALTAGNKGLGFVLDQAGDLPQQSLGDPGRIRQVISHLCNNAIKFTDRGEIRIAAASGALDDPERDEIQISISDTGVGIPPDKLEEIFTAFSQGDAAIARRFGGTGLGLTISARLVDLMGGRIWVESQEGTGSTFHVSLPLRRAQPTETQLLPLHHWPGKRALIVDGHTANRRALVYWFKQWGFETLEAETGQQAMEIAQKSQSEDLPIDVYLCDTAHPDVDGFALASALKAAGLSERCQVILVSAAGKRGDARRCRETGVGAFLTKPATPLELRETLTRFLSVNETESDAPLVTRHHLAEHRQRLRILFVDDNPIAQKLAGSLLKQWGHDVSIATDGQAAVERYSSERFHLVFLDLYMPGMDGIETARALREIERGGNRTPIIGMTVHALEADAARCREAGMDEYITKPLNPNVLEEVVLRYANQF</sequence>
<feature type="domain" description="Response regulatory" evidence="7">
    <location>
        <begin position="569"/>
        <end position="686"/>
    </location>
</feature>
<evidence type="ECO:0000256" key="1">
    <source>
        <dbReference type="ARBA" id="ARBA00000085"/>
    </source>
</evidence>
<dbReference type="Pfam" id="PF02518">
    <property type="entry name" value="HATPase_c"/>
    <property type="match status" value="1"/>
</dbReference>
<dbReference type="InterPro" id="IPR011006">
    <property type="entry name" value="CheY-like_superfamily"/>
</dbReference>
<dbReference type="EC" id="2.7.13.3" evidence="2"/>
<comment type="caution">
    <text evidence="8">The sequence shown here is derived from an EMBL/GenBank/DDBJ whole genome shotgun (WGS) entry which is preliminary data.</text>
</comment>
<evidence type="ECO:0000256" key="4">
    <source>
        <dbReference type="ARBA" id="ARBA00023012"/>
    </source>
</evidence>
<dbReference type="CDD" id="cd00082">
    <property type="entry name" value="HisKA"/>
    <property type="match status" value="1"/>
</dbReference>
<organism evidence="8 9">
    <name type="scientific">Thiorhodococcus minor</name>
    <dbReference type="NCBI Taxonomy" id="57489"/>
    <lineage>
        <taxon>Bacteria</taxon>
        <taxon>Pseudomonadati</taxon>
        <taxon>Pseudomonadota</taxon>
        <taxon>Gammaproteobacteria</taxon>
        <taxon>Chromatiales</taxon>
        <taxon>Chromatiaceae</taxon>
        <taxon>Thiorhodococcus</taxon>
    </lineage>
</organism>
<feature type="domain" description="Histidine kinase" evidence="6">
    <location>
        <begin position="183"/>
        <end position="405"/>
    </location>
</feature>
<evidence type="ECO:0000259" key="6">
    <source>
        <dbReference type="PROSITE" id="PS50109"/>
    </source>
</evidence>
<dbReference type="SMART" id="SM00388">
    <property type="entry name" value="HisKA"/>
    <property type="match status" value="1"/>
</dbReference>
<dbReference type="GO" id="GO:0000155">
    <property type="term" value="F:phosphorelay sensor kinase activity"/>
    <property type="evidence" value="ECO:0007669"/>
    <property type="project" value="InterPro"/>
</dbReference>
<dbReference type="CDD" id="cd16922">
    <property type="entry name" value="HATPase_EvgS-ArcB-TorS-like"/>
    <property type="match status" value="1"/>
</dbReference>
<dbReference type="InterPro" id="IPR036097">
    <property type="entry name" value="HisK_dim/P_sf"/>
</dbReference>
<dbReference type="InterPro" id="IPR036890">
    <property type="entry name" value="HATPase_C_sf"/>
</dbReference>
<dbReference type="AlphaFoldDB" id="A0A6M0JTP5"/>
<dbReference type="PROSITE" id="PS50110">
    <property type="entry name" value="RESPONSE_REGULATORY"/>
    <property type="match status" value="2"/>
</dbReference>
<dbReference type="Gene3D" id="1.10.287.130">
    <property type="match status" value="1"/>
</dbReference>
<dbReference type="EMBL" id="JAAIJQ010000001">
    <property type="protein sequence ID" value="NEV60301.1"/>
    <property type="molecule type" value="Genomic_DNA"/>
</dbReference>
<dbReference type="FunFam" id="3.30.565.10:FF:000010">
    <property type="entry name" value="Sensor histidine kinase RcsC"/>
    <property type="match status" value="1"/>
</dbReference>
<evidence type="ECO:0000256" key="5">
    <source>
        <dbReference type="PROSITE-ProRule" id="PRU00169"/>
    </source>
</evidence>
<evidence type="ECO:0000256" key="2">
    <source>
        <dbReference type="ARBA" id="ARBA00012438"/>
    </source>
</evidence>
<dbReference type="PANTHER" id="PTHR45339">
    <property type="entry name" value="HYBRID SIGNAL TRANSDUCTION HISTIDINE KINASE J"/>
    <property type="match status" value="1"/>
</dbReference>
<dbReference type="SUPFAM" id="SSF55874">
    <property type="entry name" value="ATPase domain of HSP90 chaperone/DNA topoisomerase II/histidine kinase"/>
    <property type="match status" value="1"/>
</dbReference>
<gene>
    <name evidence="8" type="ORF">G3446_00035</name>
</gene>
<keyword evidence="3 5" id="KW-0597">Phosphoprotein</keyword>
<dbReference type="InterPro" id="IPR003661">
    <property type="entry name" value="HisK_dim/P_dom"/>
</dbReference>
<comment type="catalytic activity">
    <reaction evidence="1">
        <text>ATP + protein L-histidine = ADP + protein N-phospho-L-histidine.</text>
        <dbReference type="EC" id="2.7.13.3"/>
    </reaction>
</comment>
<dbReference type="PRINTS" id="PR00344">
    <property type="entry name" value="BCTRLSENSOR"/>
</dbReference>
<keyword evidence="9" id="KW-1185">Reference proteome</keyword>
<dbReference type="PROSITE" id="PS50109">
    <property type="entry name" value="HIS_KIN"/>
    <property type="match status" value="1"/>
</dbReference>
<evidence type="ECO:0000259" key="7">
    <source>
        <dbReference type="PROSITE" id="PS50110"/>
    </source>
</evidence>
<dbReference type="Proteomes" id="UP000483379">
    <property type="component" value="Unassembled WGS sequence"/>
</dbReference>
<proteinExistence type="predicted"/>
<dbReference type="SMART" id="SM00387">
    <property type="entry name" value="HATPase_c"/>
    <property type="match status" value="1"/>
</dbReference>
<dbReference type="RefSeq" id="WP_164450349.1">
    <property type="nucleotide sequence ID" value="NZ_JAAIJQ010000001.1"/>
</dbReference>
<name>A0A6M0JTP5_9GAMM</name>
<feature type="modified residue" description="4-aspartylphosphate" evidence="5">
    <location>
        <position position="618"/>
    </location>
</feature>
<evidence type="ECO:0000313" key="8">
    <source>
        <dbReference type="EMBL" id="NEV60301.1"/>
    </source>
</evidence>
<dbReference type="Gene3D" id="3.30.565.10">
    <property type="entry name" value="Histidine kinase-like ATPase, C-terminal domain"/>
    <property type="match status" value="1"/>
</dbReference>